<dbReference type="SMART" id="SM00448">
    <property type="entry name" value="REC"/>
    <property type="match status" value="1"/>
</dbReference>
<protein>
    <submittedName>
        <fullName evidence="5">Response regulator receiver protein</fullName>
    </submittedName>
</protein>
<dbReference type="KEGG" id="hoh:Hoch_5910"/>
<proteinExistence type="predicted"/>
<evidence type="ECO:0000313" key="5">
    <source>
        <dbReference type="EMBL" id="ACY18385.1"/>
    </source>
</evidence>
<sequence>MTTKGVDGEAGGGRRRRASQCGEQPRRGRIRAETAHDGPVKVAVVDDDRSVRTWLREVLENEGFAVILAANGLRLVSTLQVDRPDIILLDVVNSWIDGFELCRALKKNPQFCDIPVIFLSGRSAQADIDHGLACGAVDYFAKPLDSRRLVERIHALATEGTSLPRSVA</sequence>
<dbReference type="OrthoDB" id="9790791at2"/>
<dbReference type="InterPro" id="IPR050595">
    <property type="entry name" value="Bact_response_regulator"/>
</dbReference>
<dbReference type="Gene3D" id="3.40.50.2300">
    <property type="match status" value="1"/>
</dbReference>
<dbReference type="Pfam" id="PF00072">
    <property type="entry name" value="Response_reg"/>
    <property type="match status" value="1"/>
</dbReference>
<name>D0LIM9_HALO1</name>
<dbReference type="eggNOG" id="COG0745">
    <property type="taxonomic scope" value="Bacteria"/>
</dbReference>
<reference evidence="5 6" key="1">
    <citation type="journal article" date="2010" name="Stand. Genomic Sci.">
        <title>Complete genome sequence of Haliangium ochraceum type strain (SMP-2).</title>
        <authorList>
            <consortium name="US DOE Joint Genome Institute (JGI-PGF)"/>
            <person name="Ivanova N."/>
            <person name="Daum C."/>
            <person name="Lang E."/>
            <person name="Abt B."/>
            <person name="Kopitz M."/>
            <person name="Saunders E."/>
            <person name="Lapidus A."/>
            <person name="Lucas S."/>
            <person name="Glavina Del Rio T."/>
            <person name="Nolan M."/>
            <person name="Tice H."/>
            <person name="Copeland A."/>
            <person name="Cheng J.F."/>
            <person name="Chen F."/>
            <person name="Bruce D."/>
            <person name="Goodwin L."/>
            <person name="Pitluck S."/>
            <person name="Mavromatis K."/>
            <person name="Pati A."/>
            <person name="Mikhailova N."/>
            <person name="Chen A."/>
            <person name="Palaniappan K."/>
            <person name="Land M."/>
            <person name="Hauser L."/>
            <person name="Chang Y.J."/>
            <person name="Jeffries C.D."/>
            <person name="Detter J.C."/>
            <person name="Brettin T."/>
            <person name="Rohde M."/>
            <person name="Goker M."/>
            <person name="Bristow J."/>
            <person name="Markowitz V."/>
            <person name="Eisen J.A."/>
            <person name="Hugenholtz P."/>
            <person name="Kyrpides N.C."/>
            <person name="Klenk H.P."/>
        </authorList>
    </citation>
    <scope>NUCLEOTIDE SEQUENCE [LARGE SCALE GENOMIC DNA]</scope>
    <source>
        <strain evidence="6">DSM 14365 / CIP 107738 / JCM 11303 / AJ 13395 / SMP-2</strain>
    </source>
</reference>
<evidence type="ECO:0000256" key="1">
    <source>
        <dbReference type="ARBA" id="ARBA00022553"/>
    </source>
</evidence>
<dbReference type="AlphaFoldDB" id="D0LIM9"/>
<gene>
    <name evidence="5" type="ordered locus">Hoch_5910</name>
</gene>
<feature type="modified residue" description="4-aspartylphosphate" evidence="2">
    <location>
        <position position="90"/>
    </location>
</feature>
<organism evidence="5 6">
    <name type="scientific">Haliangium ochraceum (strain DSM 14365 / JCM 11303 / SMP-2)</name>
    <dbReference type="NCBI Taxonomy" id="502025"/>
    <lineage>
        <taxon>Bacteria</taxon>
        <taxon>Pseudomonadati</taxon>
        <taxon>Myxococcota</taxon>
        <taxon>Polyangia</taxon>
        <taxon>Haliangiales</taxon>
        <taxon>Kofleriaceae</taxon>
        <taxon>Haliangium</taxon>
    </lineage>
</organism>
<keyword evidence="1 2" id="KW-0597">Phosphoprotein</keyword>
<dbReference type="STRING" id="502025.Hoch_5910"/>
<dbReference type="InterPro" id="IPR011006">
    <property type="entry name" value="CheY-like_superfamily"/>
</dbReference>
<feature type="domain" description="Response regulatory" evidence="4">
    <location>
        <begin position="41"/>
        <end position="157"/>
    </location>
</feature>
<accession>D0LIM9</accession>
<dbReference type="EMBL" id="CP001804">
    <property type="protein sequence ID" value="ACY18385.1"/>
    <property type="molecule type" value="Genomic_DNA"/>
</dbReference>
<dbReference type="HOGENOM" id="CLU_000445_69_17_7"/>
<dbReference type="PANTHER" id="PTHR44591:SF3">
    <property type="entry name" value="RESPONSE REGULATORY DOMAIN-CONTAINING PROTEIN"/>
    <property type="match status" value="1"/>
</dbReference>
<keyword evidence="6" id="KW-1185">Reference proteome</keyword>
<dbReference type="PANTHER" id="PTHR44591">
    <property type="entry name" value="STRESS RESPONSE REGULATOR PROTEIN 1"/>
    <property type="match status" value="1"/>
</dbReference>
<evidence type="ECO:0000256" key="3">
    <source>
        <dbReference type="SAM" id="MobiDB-lite"/>
    </source>
</evidence>
<feature type="region of interest" description="Disordered" evidence="3">
    <location>
        <begin position="1"/>
        <end position="28"/>
    </location>
</feature>
<evidence type="ECO:0000256" key="2">
    <source>
        <dbReference type="PROSITE-ProRule" id="PRU00169"/>
    </source>
</evidence>
<evidence type="ECO:0000259" key="4">
    <source>
        <dbReference type="PROSITE" id="PS50110"/>
    </source>
</evidence>
<dbReference type="InterPro" id="IPR001789">
    <property type="entry name" value="Sig_transdc_resp-reg_receiver"/>
</dbReference>
<dbReference type="SUPFAM" id="SSF52172">
    <property type="entry name" value="CheY-like"/>
    <property type="match status" value="1"/>
</dbReference>
<evidence type="ECO:0000313" key="6">
    <source>
        <dbReference type="Proteomes" id="UP000001880"/>
    </source>
</evidence>
<dbReference type="GO" id="GO:0000160">
    <property type="term" value="P:phosphorelay signal transduction system"/>
    <property type="evidence" value="ECO:0007669"/>
    <property type="project" value="InterPro"/>
</dbReference>
<dbReference type="Proteomes" id="UP000001880">
    <property type="component" value="Chromosome"/>
</dbReference>
<dbReference type="PROSITE" id="PS50110">
    <property type="entry name" value="RESPONSE_REGULATORY"/>
    <property type="match status" value="1"/>
</dbReference>